<evidence type="ECO:0000313" key="2">
    <source>
        <dbReference type="Proteomes" id="UP000215335"/>
    </source>
</evidence>
<dbReference type="Proteomes" id="UP000215335">
    <property type="component" value="Unassembled WGS sequence"/>
</dbReference>
<evidence type="ECO:0000313" key="1">
    <source>
        <dbReference type="EMBL" id="OXU23665.1"/>
    </source>
</evidence>
<name>A0A232EZ83_9HYME</name>
<proteinExistence type="predicted"/>
<dbReference type="AlphaFoldDB" id="A0A232EZ83"/>
<gene>
    <name evidence="1" type="ORF">TSAR_016521</name>
</gene>
<sequence>MARAYTPWNRSYILIHSRMLTTFPHAQPHPCLLSCIPVRSCQRVRKWYFANANACSKSNFAHDNRKIYF</sequence>
<protein>
    <submittedName>
        <fullName evidence="1">Uncharacterized protein</fullName>
    </submittedName>
</protein>
<comment type="caution">
    <text evidence="1">The sequence shown here is derived from an EMBL/GenBank/DDBJ whole genome shotgun (WGS) entry which is preliminary data.</text>
</comment>
<reference evidence="1 2" key="1">
    <citation type="journal article" date="2017" name="Curr. Biol.">
        <title>The Evolution of Venom by Co-option of Single-Copy Genes.</title>
        <authorList>
            <person name="Martinson E.O."/>
            <person name="Mrinalini"/>
            <person name="Kelkar Y.D."/>
            <person name="Chang C.H."/>
            <person name="Werren J.H."/>
        </authorList>
    </citation>
    <scope>NUCLEOTIDE SEQUENCE [LARGE SCALE GENOMIC DNA]</scope>
    <source>
        <strain evidence="1 2">Alberta</strain>
        <tissue evidence="1">Whole body</tissue>
    </source>
</reference>
<organism evidence="1 2">
    <name type="scientific">Trichomalopsis sarcophagae</name>
    <dbReference type="NCBI Taxonomy" id="543379"/>
    <lineage>
        <taxon>Eukaryota</taxon>
        <taxon>Metazoa</taxon>
        <taxon>Ecdysozoa</taxon>
        <taxon>Arthropoda</taxon>
        <taxon>Hexapoda</taxon>
        <taxon>Insecta</taxon>
        <taxon>Pterygota</taxon>
        <taxon>Neoptera</taxon>
        <taxon>Endopterygota</taxon>
        <taxon>Hymenoptera</taxon>
        <taxon>Apocrita</taxon>
        <taxon>Proctotrupomorpha</taxon>
        <taxon>Chalcidoidea</taxon>
        <taxon>Pteromalidae</taxon>
        <taxon>Pteromalinae</taxon>
        <taxon>Trichomalopsis</taxon>
    </lineage>
</organism>
<dbReference type="EMBL" id="NNAY01001533">
    <property type="protein sequence ID" value="OXU23665.1"/>
    <property type="molecule type" value="Genomic_DNA"/>
</dbReference>
<keyword evidence="2" id="KW-1185">Reference proteome</keyword>
<accession>A0A232EZ83</accession>